<dbReference type="AlphaFoldDB" id="A0A392TIW7"/>
<comment type="caution">
    <text evidence="1">The sequence shown here is derived from an EMBL/GenBank/DDBJ whole genome shotgun (WGS) entry which is preliminary data.</text>
</comment>
<name>A0A392TIW7_9FABA</name>
<dbReference type="EMBL" id="LXQA010590110">
    <property type="protein sequence ID" value="MCI60902.1"/>
    <property type="molecule type" value="Genomic_DNA"/>
</dbReference>
<organism evidence="1 2">
    <name type="scientific">Trifolium medium</name>
    <dbReference type="NCBI Taxonomy" id="97028"/>
    <lineage>
        <taxon>Eukaryota</taxon>
        <taxon>Viridiplantae</taxon>
        <taxon>Streptophyta</taxon>
        <taxon>Embryophyta</taxon>
        <taxon>Tracheophyta</taxon>
        <taxon>Spermatophyta</taxon>
        <taxon>Magnoliopsida</taxon>
        <taxon>eudicotyledons</taxon>
        <taxon>Gunneridae</taxon>
        <taxon>Pentapetalae</taxon>
        <taxon>rosids</taxon>
        <taxon>fabids</taxon>
        <taxon>Fabales</taxon>
        <taxon>Fabaceae</taxon>
        <taxon>Papilionoideae</taxon>
        <taxon>50 kb inversion clade</taxon>
        <taxon>NPAAA clade</taxon>
        <taxon>Hologalegina</taxon>
        <taxon>IRL clade</taxon>
        <taxon>Trifolieae</taxon>
        <taxon>Trifolium</taxon>
    </lineage>
</organism>
<protein>
    <submittedName>
        <fullName evidence="1">TMV resistance protein N-like</fullName>
    </submittedName>
</protein>
<sequence length="47" mass="5063">MKINRTLLHVANYPVGLESRLGKVKSLLKVPSDDVVHMVGIHGIGGI</sequence>
<reference evidence="1 2" key="1">
    <citation type="journal article" date="2018" name="Front. Plant Sci.">
        <title>Red Clover (Trifolium pratense) and Zigzag Clover (T. medium) - A Picture of Genomic Similarities and Differences.</title>
        <authorList>
            <person name="Dluhosova J."/>
            <person name="Istvanek J."/>
            <person name="Nedelnik J."/>
            <person name="Repkova J."/>
        </authorList>
    </citation>
    <scope>NUCLEOTIDE SEQUENCE [LARGE SCALE GENOMIC DNA]</scope>
    <source>
        <strain evidence="2">cv. 10/8</strain>
        <tissue evidence="1">Leaf</tissue>
    </source>
</reference>
<evidence type="ECO:0000313" key="2">
    <source>
        <dbReference type="Proteomes" id="UP000265520"/>
    </source>
</evidence>
<dbReference type="Proteomes" id="UP000265520">
    <property type="component" value="Unassembled WGS sequence"/>
</dbReference>
<keyword evidence="2" id="KW-1185">Reference proteome</keyword>
<feature type="non-terminal residue" evidence="1">
    <location>
        <position position="47"/>
    </location>
</feature>
<proteinExistence type="predicted"/>
<accession>A0A392TIW7</accession>
<evidence type="ECO:0000313" key="1">
    <source>
        <dbReference type="EMBL" id="MCI60902.1"/>
    </source>
</evidence>